<dbReference type="RefSeq" id="WP_149081699.1">
    <property type="nucleotide sequence ID" value="NZ_VTAW01000014.1"/>
</dbReference>
<evidence type="ECO:0000313" key="2">
    <source>
        <dbReference type="EMBL" id="TYT61712.1"/>
    </source>
</evidence>
<proteinExistence type="predicted"/>
<evidence type="ECO:0000313" key="3">
    <source>
        <dbReference type="Proteomes" id="UP000324104"/>
    </source>
</evidence>
<feature type="region of interest" description="Disordered" evidence="1">
    <location>
        <begin position="58"/>
        <end position="83"/>
    </location>
</feature>
<protein>
    <submittedName>
        <fullName evidence="2">Uncharacterized protein</fullName>
    </submittedName>
</protein>
<dbReference type="AlphaFoldDB" id="A0A5D5APN9"/>
<evidence type="ECO:0000256" key="1">
    <source>
        <dbReference type="SAM" id="MobiDB-lite"/>
    </source>
</evidence>
<accession>A0A5D5APN9</accession>
<reference evidence="2 3" key="1">
    <citation type="submission" date="2019-08" db="EMBL/GenBank/DDBJ databases">
        <title>Archaea genome.</title>
        <authorList>
            <person name="Kajale S."/>
            <person name="Shouche Y."/>
            <person name="Deshpande N."/>
            <person name="Sharma A."/>
        </authorList>
    </citation>
    <scope>NUCLEOTIDE SEQUENCE [LARGE SCALE GENOMIC DNA]</scope>
    <source>
        <strain evidence="2 3">ESP3B_9</strain>
    </source>
</reference>
<sequence length="83" mass="9279">MAGERTSNQNRLVEDPNVVRETVPKDYYETVLHHGQLYPNLDTLVDKDFVEKRQANIAQPSGHLSERSSGLEEVVPTNGCSVV</sequence>
<name>A0A5D5APN9_9EURY</name>
<dbReference type="Proteomes" id="UP000324104">
    <property type="component" value="Unassembled WGS sequence"/>
</dbReference>
<gene>
    <name evidence="2" type="ORF">FYC77_11765</name>
</gene>
<organism evidence="2 3">
    <name type="scientific">Natrialba swarupiae</name>
    <dbReference type="NCBI Taxonomy" id="2448032"/>
    <lineage>
        <taxon>Archaea</taxon>
        <taxon>Methanobacteriati</taxon>
        <taxon>Methanobacteriota</taxon>
        <taxon>Stenosarchaea group</taxon>
        <taxon>Halobacteria</taxon>
        <taxon>Halobacteriales</taxon>
        <taxon>Natrialbaceae</taxon>
        <taxon>Natrialba</taxon>
    </lineage>
</organism>
<dbReference type="EMBL" id="VTAW01000014">
    <property type="protein sequence ID" value="TYT61712.1"/>
    <property type="molecule type" value="Genomic_DNA"/>
</dbReference>
<comment type="caution">
    <text evidence="2">The sequence shown here is derived from an EMBL/GenBank/DDBJ whole genome shotgun (WGS) entry which is preliminary data.</text>
</comment>
<keyword evidence="3" id="KW-1185">Reference proteome</keyword>